<dbReference type="SUPFAM" id="SSF48371">
    <property type="entry name" value="ARM repeat"/>
    <property type="match status" value="1"/>
</dbReference>
<dbReference type="Gene3D" id="1.25.10.10">
    <property type="entry name" value="Leucine-rich Repeat Variant"/>
    <property type="match status" value="1"/>
</dbReference>
<proteinExistence type="predicted"/>
<dbReference type="Proteomes" id="UP000469545">
    <property type="component" value="Unassembled WGS sequence"/>
</dbReference>
<reference evidence="1 2" key="1">
    <citation type="submission" date="2020-01" db="EMBL/GenBank/DDBJ databases">
        <title>Insect and environment-associated Actinomycetes.</title>
        <authorList>
            <person name="Currrie C."/>
            <person name="Chevrette M."/>
            <person name="Carlson C."/>
            <person name="Stubbendieck R."/>
            <person name="Wendt-Pienkowski E."/>
        </authorList>
    </citation>
    <scope>NUCLEOTIDE SEQUENCE [LARGE SCALE GENOMIC DNA]</scope>
    <source>
        <strain evidence="1 2">SID14172</strain>
    </source>
</reference>
<protein>
    <submittedName>
        <fullName evidence="1">HEAT repeat domain-containing protein</fullName>
    </submittedName>
</protein>
<dbReference type="EMBL" id="JAAGMB010000981">
    <property type="protein sequence ID" value="NEB22697.1"/>
    <property type="molecule type" value="Genomic_DNA"/>
</dbReference>
<dbReference type="InterPro" id="IPR016024">
    <property type="entry name" value="ARM-type_fold"/>
</dbReference>
<organism evidence="1 2">
    <name type="scientific">Streptomyces coelicoflavus</name>
    <dbReference type="NCBI Taxonomy" id="285562"/>
    <lineage>
        <taxon>Bacteria</taxon>
        <taxon>Bacillati</taxon>
        <taxon>Actinomycetota</taxon>
        <taxon>Actinomycetes</taxon>
        <taxon>Kitasatosporales</taxon>
        <taxon>Streptomycetaceae</taxon>
        <taxon>Streptomyces</taxon>
    </lineage>
</organism>
<dbReference type="AlphaFoldDB" id="A0A6N9UY98"/>
<name>A0A6N9UY98_9ACTN</name>
<gene>
    <name evidence="1" type="ORF">G3I46_40440</name>
</gene>
<sequence>MIHTRDVDWTTGHLPGQVCGVPGHLRNMLSPDAAVRTEAFEEFCAEAHDQGAVDPCTAVSLPFLFDMADATATPDRAEIVRLLFSVGRAALGYDPDGIYFTVNGVESTAHVDITEAMSVRADAFVRYAADPDPLVRRPAIEAVGLFLADGARAARVLAERLPAEDGIVERLLVVRTLARLAVRLPETGTTVATWLDELIEGPERPPTDAPVRLSALVHRALLDPDRDAAGLVPRAITLLRASTVTPTAEKLCDGCRWCRSASRVRGRDAAPTVRPPHLAVERFDPDHLREEHSPLSSVLRTLHSALGDRTADRTALLVAQLTSPDAATRYDAVAMAKDLPGPLPRPVLTSLLDLLPDDWAAVRIIQGGFSQWWGDRLTVAPGDIDLLLDTLDDHMATLRTAYGPDVWATDDPLVRQAYQEAVMTLADHRDPRALPDLIRSLETRVDDWRVLYGVGGYPQAADRLVPLLADGLRRVDPDRPHAPVPAGLYLSCLAELKDPIAVPVITDTLTRAGRHRSWTVVTDALEALAAFGTDAQPARTHIHPLTDAPDDAVRAAARAALDALTHGRAPRPQPGNGYGYGYGYGYAQEP</sequence>
<evidence type="ECO:0000313" key="2">
    <source>
        <dbReference type="Proteomes" id="UP000469545"/>
    </source>
</evidence>
<comment type="caution">
    <text evidence="1">The sequence shown here is derived from an EMBL/GenBank/DDBJ whole genome shotgun (WGS) entry which is preliminary data.</text>
</comment>
<dbReference type="RefSeq" id="WP_164143739.1">
    <property type="nucleotide sequence ID" value="NZ_JAAGMB010000981.1"/>
</dbReference>
<dbReference type="InterPro" id="IPR011989">
    <property type="entry name" value="ARM-like"/>
</dbReference>
<evidence type="ECO:0000313" key="1">
    <source>
        <dbReference type="EMBL" id="NEB22697.1"/>
    </source>
</evidence>
<accession>A0A6N9UY98</accession>
<keyword evidence="2" id="KW-1185">Reference proteome</keyword>